<dbReference type="RefSeq" id="XP_022252181.1">
    <property type="nucleotide sequence ID" value="XM_022396473.1"/>
</dbReference>
<reference evidence="3" key="1">
    <citation type="submission" date="2025-08" db="UniProtKB">
        <authorList>
            <consortium name="RefSeq"/>
        </authorList>
    </citation>
    <scope>IDENTIFICATION</scope>
    <source>
        <tissue evidence="3">Muscle</tissue>
    </source>
</reference>
<evidence type="ECO:0000256" key="1">
    <source>
        <dbReference type="SAM" id="Phobius"/>
    </source>
</evidence>
<feature type="transmembrane region" description="Helical" evidence="1">
    <location>
        <begin position="21"/>
        <end position="40"/>
    </location>
</feature>
<evidence type="ECO:0000313" key="2">
    <source>
        <dbReference type="Proteomes" id="UP000694941"/>
    </source>
</evidence>
<keyword evidence="2" id="KW-1185">Reference proteome</keyword>
<organism evidence="2 3">
    <name type="scientific">Limulus polyphemus</name>
    <name type="common">Atlantic horseshoe crab</name>
    <dbReference type="NCBI Taxonomy" id="6850"/>
    <lineage>
        <taxon>Eukaryota</taxon>
        <taxon>Metazoa</taxon>
        <taxon>Ecdysozoa</taxon>
        <taxon>Arthropoda</taxon>
        <taxon>Chelicerata</taxon>
        <taxon>Merostomata</taxon>
        <taxon>Xiphosura</taxon>
        <taxon>Limulidae</taxon>
        <taxon>Limulus</taxon>
    </lineage>
</organism>
<keyword evidence="1" id="KW-0812">Transmembrane</keyword>
<dbReference type="Gene3D" id="2.20.20.150">
    <property type="match status" value="1"/>
</dbReference>
<keyword evidence="1" id="KW-0472">Membrane</keyword>
<sequence length="255" mass="29532">MIRWVPHKRELVQRNHRCQMIVILFIVDLMVTVTASKLPLTFRHGHKPPFPILYQTGNSEEDLPECGQWSVCNRVDTYSTPWVERRCRCPGKKSCSLSLDDQDGHTVVSKTRQYKVCESVRKLPICKYIRDVTWTYVENPDNSTEQTIHCVCPKKSSPYIIKRHSYSTSKGTAHRYSFACSPQTSLLCQRKEPCRLFSVRKRSEVEDVNTDILCHCPHSYTCPDNHKDSPVILEPSYHGSQTRTYSGYCTLDVDR</sequence>
<dbReference type="Gene3D" id="2.20.20.160">
    <property type="match status" value="2"/>
</dbReference>
<gene>
    <name evidence="3" type="primary">LOC106468170</name>
</gene>
<dbReference type="Pfam" id="PF11581">
    <property type="entry name" value="Argos"/>
    <property type="match status" value="1"/>
</dbReference>
<evidence type="ECO:0000313" key="3">
    <source>
        <dbReference type="RefSeq" id="XP_022252181.1"/>
    </source>
</evidence>
<proteinExistence type="predicted"/>
<dbReference type="InterPro" id="IPR021633">
    <property type="entry name" value="Argos"/>
</dbReference>
<dbReference type="GeneID" id="106468170"/>
<keyword evidence="1" id="KW-1133">Transmembrane helix</keyword>
<dbReference type="Proteomes" id="UP000694941">
    <property type="component" value="Unplaced"/>
</dbReference>
<protein>
    <submittedName>
        <fullName evidence="3">Protein giant-lens-like</fullName>
    </submittedName>
</protein>
<accession>A0ABM1T8H5</accession>
<name>A0ABM1T8H5_LIMPO</name>